<dbReference type="Proteomes" id="UP000199729">
    <property type="component" value="Chromosome"/>
</dbReference>
<name>A0A221KIV6_VITFI</name>
<keyword evidence="1" id="KW-0812">Transmembrane</keyword>
<keyword evidence="1" id="KW-1133">Transmembrane helix</keyword>
<dbReference type="RefSeq" id="WP_089417643.1">
    <property type="nucleotide sequence ID" value="NZ_CP022423.1"/>
</dbReference>
<evidence type="ECO:0000313" key="2">
    <source>
        <dbReference type="EMBL" id="ASM78763.1"/>
    </source>
</evidence>
<accession>A0A221KIV6</accession>
<keyword evidence="1" id="KW-0472">Membrane</keyword>
<organism evidence="2 3">
    <name type="scientific">Vitreoscilla filiformis</name>
    <dbReference type="NCBI Taxonomy" id="63"/>
    <lineage>
        <taxon>Bacteria</taxon>
        <taxon>Pseudomonadati</taxon>
        <taxon>Pseudomonadota</taxon>
        <taxon>Betaproteobacteria</taxon>
        <taxon>Neisseriales</taxon>
        <taxon>Neisseriaceae</taxon>
        <taxon>Vitreoscilla</taxon>
    </lineage>
</organism>
<reference evidence="2 3" key="1">
    <citation type="submission" date="2017-07" db="EMBL/GenBank/DDBJ databases">
        <title>Complete Genome Sequence of the cosmetic ferment Vitreoscilla filiformis (ATCC15551).</title>
        <authorList>
            <person name="Contreras S."/>
            <person name="Sagory-Zalkind P."/>
            <person name="Blanquart H."/>
            <person name="Iltis A."/>
            <person name="Morand S.C."/>
        </authorList>
    </citation>
    <scope>NUCLEOTIDE SEQUENCE [LARGE SCALE GENOMIC DNA]</scope>
    <source>
        <strain evidence="2 3">ATCC 15551</strain>
    </source>
</reference>
<dbReference type="KEGG" id="vff:VITFI_CDS2986"/>
<dbReference type="EMBL" id="CP022423">
    <property type="protein sequence ID" value="ASM78763.1"/>
    <property type="molecule type" value="Genomic_DNA"/>
</dbReference>
<protein>
    <submittedName>
        <fullName evidence="2">Uncharacterized protein</fullName>
    </submittedName>
</protein>
<feature type="transmembrane region" description="Helical" evidence="1">
    <location>
        <begin position="43"/>
        <end position="70"/>
    </location>
</feature>
<gene>
    <name evidence="2" type="ORF">VITFI_CDS2986</name>
</gene>
<evidence type="ECO:0000256" key="1">
    <source>
        <dbReference type="SAM" id="Phobius"/>
    </source>
</evidence>
<feature type="transmembrane region" description="Helical" evidence="1">
    <location>
        <begin position="160"/>
        <end position="183"/>
    </location>
</feature>
<dbReference type="OrthoDB" id="183980at2"/>
<sequence>MTVDLAPQLQWSLRPRTALEAMDWGVRWVSLQAGPLGRAYGPVVLGVCVLAAGVALLWTPWAAAGLVWWLKPWLDRGLLQILSCAMVGWPQERAAPWSAQGWGGWAALRRIVLPWERLSTCRAYIAPVTQLEGLSGRPARQRIKRLLSGRRTLAVRNQSVWAHIELQGVLALLSLGFWFTPFVGVEAPTRGGFDDMLDTITPLLYVLMALLVEPFHVATGLLLYAHRRAELESWDVEQALRGAFAETAA</sequence>
<keyword evidence="3" id="KW-1185">Reference proteome</keyword>
<proteinExistence type="predicted"/>
<feature type="transmembrane region" description="Helical" evidence="1">
    <location>
        <begin position="203"/>
        <end position="224"/>
    </location>
</feature>
<dbReference type="AlphaFoldDB" id="A0A221KIV6"/>
<evidence type="ECO:0000313" key="3">
    <source>
        <dbReference type="Proteomes" id="UP000199729"/>
    </source>
</evidence>